<evidence type="ECO:0000313" key="1">
    <source>
        <dbReference type="EMBL" id="NKZ37831.1"/>
    </source>
</evidence>
<name>A0A846ZKB4_9GAMM</name>
<organism evidence="1 2">
    <name type="scientific">Oleiagrimonas citrea</name>
    <dbReference type="NCBI Taxonomy" id="1665687"/>
    <lineage>
        <taxon>Bacteria</taxon>
        <taxon>Pseudomonadati</taxon>
        <taxon>Pseudomonadota</taxon>
        <taxon>Gammaproteobacteria</taxon>
        <taxon>Lysobacterales</taxon>
        <taxon>Rhodanobacteraceae</taxon>
        <taxon>Oleiagrimonas</taxon>
    </lineage>
</organism>
<protein>
    <submittedName>
        <fullName evidence="1">DUF2026 family protein</fullName>
    </submittedName>
</protein>
<evidence type="ECO:0000313" key="2">
    <source>
        <dbReference type="Proteomes" id="UP000541636"/>
    </source>
</evidence>
<dbReference type="AlphaFoldDB" id="A0A846ZKB4"/>
<comment type="caution">
    <text evidence="1">The sequence shown here is derived from an EMBL/GenBank/DDBJ whole genome shotgun (WGS) entry which is preliminary data.</text>
</comment>
<dbReference type="Gene3D" id="3.10.550.10">
    <property type="entry name" value="Hypothetical protein Atu2299"/>
    <property type="match status" value="1"/>
</dbReference>
<keyword evidence="2" id="KW-1185">Reference proteome</keyword>
<dbReference type="InterPro" id="IPR023107">
    <property type="entry name" value="Atu2299-like_dom_sf"/>
</dbReference>
<accession>A0A846ZKB4</accession>
<dbReference type="RefSeq" id="WP_168608332.1">
    <property type="nucleotide sequence ID" value="NZ_JAAZQD010000001.1"/>
</dbReference>
<proteinExistence type="predicted"/>
<dbReference type="Pfam" id="PF09641">
    <property type="entry name" value="DUF2026"/>
    <property type="match status" value="1"/>
</dbReference>
<dbReference type="InterPro" id="IPR018599">
    <property type="entry name" value="DUF2026"/>
</dbReference>
<dbReference type="EMBL" id="JAAZQD010000001">
    <property type="protein sequence ID" value="NKZ37831.1"/>
    <property type="molecule type" value="Genomic_DNA"/>
</dbReference>
<dbReference type="Proteomes" id="UP000541636">
    <property type="component" value="Unassembled WGS sequence"/>
</dbReference>
<reference evidence="1 2" key="1">
    <citation type="journal article" date="2017" name="Int. J. Syst. Evol. Microbiol.">
        <title>Oleiagrimonas citrea sp. nov., a marine bacterium isolated from tidal flat sediment and emended description of the genus Oleiagrimonas Fang et al. 2015 and Oleiagrimonas soli.</title>
        <authorList>
            <person name="Yang S.H."/>
            <person name="Seo H.S."/>
            <person name="Seong C.N."/>
            <person name="Kwon K.K."/>
        </authorList>
    </citation>
    <scope>NUCLEOTIDE SEQUENCE [LARGE SCALE GENOMIC DNA]</scope>
    <source>
        <strain evidence="1 2">MEBiC09124</strain>
    </source>
</reference>
<gene>
    <name evidence="1" type="ORF">HF690_02560</name>
</gene>
<dbReference type="SUPFAM" id="SSF54001">
    <property type="entry name" value="Cysteine proteinases"/>
    <property type="match status" value="1"/>
</dbReference>
<sequence length="134" mass="15047">MSANEYLRIYQVIHAVLENRANTPHACMFFAIAGSFILNKYHQVAARPVAGAFLLCLDAVPSVICIGKDEGDKIGWDKNSFHMWVQTEHHVIDFIAPILYESIQGKMHVPRRMFQRLRGSESASINGLGKTGDF</sequence>
<dbReference type="InterPro" id="IPR038765">
    <property type="entry name" value="Papain-like_cys_pep_sf"/>
</dbReference>